<keyword evidence="3" id="KW-0479">Metal-binding</keyword>
<dbReference type="Gene3D" id="1.10.390.10">
    <property type="entry name" value="Neutral Protease Domain 2"/>
    <property type="match status" value="1"/>
</dbReference>
<dbReference type="InterPro" id="IPR001570">
    <property type="entry name" value="Peptidase_M4_C_domain"/>
</dbReference>
<dbReference type="CDD" id="cd09597">
    <property type="entry name" value="M4_TLP"/>
    <property type="match status" value="1"/>
</dbReference>
<organism evidence="10 11">
    <name type="scientific">Lymnaea stagnalis</name>
    <name type="common">Great pond snail</name>
    <name type="synonym">Helix stagnalis</name>
    <dbReference type="NCBI Taxonomy" id="6523"/>
    <lineage>
        <taxon>Eukaryota</taxon>
        <taxon>Metazoa</taxon>
        <taxon>Spiralia</taxon>
        <taxon>Lophotrochozoa</taxon>
        <taxon>Mollusca</taxon>
        <taxon>Gastropoda</taxon>
        <taxon>Heterobranchia</taxon>
        <taxon>Euthyneura</taxon>
        <taxon>Panpulmonata</taxon>
        <taxon>Hygrophila</taxon>
        <taxon>Lymnaeoidea</taxon>
        <taxon>Lymnaeidae</taxon>
        <taxon>Lymnaea</taxon>
    </lineage>
</organism>
<evidence type="ECO:0000256" key="1">
    <source>
        <dbReference type="ARBA" id="ARBA00009388"/>
    </source>
</evidence>
<evidence type="ECO:0000256" key="5">
    <source>
        <dbReference type="ARBA" id="ARBA00022833"/>
    </source>
</evidence>
<evidence type="ECO:0000256" key="6">
    <source>
        <dbReference type="ARBA" id="ARBA00023049"/>
    </source>
</evidence>
<dbReference type="InterPro" id="IPR027268">
    <property type="entry name" value="Peptidase_M4/M1_CTD_sf"/>
</dbReference>
<name>A0AAV2HKU9_LYMST</name>
<sequence length="642" mass="70363">MARGSLRRVLQVTFLCLALIVVPLSAVQLLKGLKKTFATDGSDLQNIIQLLLGFNEDGSTSQVEAAMVSVQGSRKQKMRQFYKDVWVYGTSINTEVLPQVSNIIDSTFFIGLNTDLLFSFWCTLSDSEGISITLDHFNLIDSVVTKSMFDNLIYVTSDNKAHNSLGVELFVVKINGFTRPYAYIDKCTRRVLDSFDRGGYQVPINGQMASSTSSNAAPAIPQTATFSSDGCDVQGQGGNPNRPIQYGQSPFCLSSLTRYQDGQICSLENDAIVVVNCYGSDLCEAPDIGRFNCTLGLNYSVNGGSSPMLDVFFFASKTAQMYKDLYNFDPLQGYVPLAKVHCVSSINAYWDGESLLFSDGDGVSYHPLTGCDTVAHEYSHGLTERASNLAYRYQSGGINEAFSDMAGEAAEDFIFGKNMSDWLVGREMFIGGGKAVRYFKDPTLDGVSIKHVNDYRSYLDVHFTSGVYNYVFYLLSQDIGTRAAFECFLNANRLYWTETTTFETGACGTLRGAYDAGYPMDIVAKAFVAVGIKFTNCKDISKLVTVELQNGVNQTGLSISDVRNPLFKVNVPVNVNRLTISVSSPDVRIFVASLYNRTATPIAAAFGAVTASVKSSTTVYARFAIVLPDLERKNVSAVMTFN</sequence>
<gene>
    <name evidence="10" type="ORF">GSLYS_00007464001</name>
</gene>
<dbReference type="GO" id="GO:0006508">
    <property type="term" value="P:proteolysis"/>
    <property type="evidence" value="ECO:0007669"/>
    <property type="project" value="UniProtKB-KW"/>
</dbReference>
<dbReference type="InterPro" id="IPR013856">
    <property type="entry name" value="Peptidase_M4_domain"/>
</dbReference>
<dbReference type="PRINTS" id="PR00730">
    <property type="entry name" value="THERMOLYSIN"/>
</dbReference>
<keyword evidence="4" id="KW-0378">Hydrolase</keyword>
<keyword evidence="11" id="KW-1185">Reference proteome</keyword>
<proteinExistence type="inferred from homology"/>
<keyword evidence="7" id="KW-0732">Signal</keyword>
<dbReference type="AlphaFoldDB" id="A0AAV2HKU9"/>
<keyword evidence="6" id="KW-0482">Metalloprotease</keyword>
<comment type="similarity">
    <text evidence="1">Belongs to the peptidase M4 family.</text>
</comment>
<protein>
    <recommendedName>
        <fullName evidence="12">Neutral metalloproteinase</fullName>
    </recommendedName>
</protein>
<evidence type="ECO:0000256" key="7">
    <source>
        <dbReference type="SAM" id="SignalP"/>
    </source>
</evidence>
<dbReference type="InterPro" id="IPR050728">
    <property type="entry name" value="Zinc_Metalloprotease_M4"/>
</dbReference>
<accession>A0AAV2HKU9</accession>
<keyword evidence="5" id="KW-0862">Zinc</keyword>
<dbReference type="Pfam" id="PF02868">
    <property type="entry name" value="Peptidase_M4_C"/>
    <property type="match status" value="1"/>
</dbReference>
<feature type="domain" description="Peptidase M4" evidence="8">
    <location>
        <begin position="258"/>
        <end position="384"/>
    </location>
</feature>
<evidence type="ECO:0000256" key="3">
    <source>
        <dbReference type="ARBA" id="ARBA00022723"/>
    </source>
</evidence>
<evidence type="ECO:0000313" key="10">
    <source>
        <dbReference type="EMBL" id="CAL1533504.1"/>
    </source>
</evidence>
<reference evidence="10 11" key="1">
    <citation type="submission" date="2024-04" db="EMBL/GenBank/DDBJ databases">
        <authorList>
            <consortium name="Genoscope - CEA"/>
            <person name="William W."/>
        </authorList>
    </citation>
    <scope>NUCLEOTIDE SEQUENCE [LARGE SCALE GENOMIC DNA]</scope>
</reference>
<dbReference type="Pfam" id="PF01447">
    <property type="entry name" value="Peptidase_M4"/>
    <property type="match status" value="1"/>
</dbReference>
<evidence type="ECO:0000259" key="8">
    <source>
        <dbReference type="Pfam" id="PF01447"/>
    </source>
</evidence>
<dbReference type="PANTHER" id="PTHR33794">
    <property type="entry name" value="BACILLOLYSIN"/>
    <property type="match status" value="1"/>
</dbReference>
<feature type="signal peptide" evidence="7">
    <location>
        <begin position="1"/>
        <end position="26"/>
    </location>
</feature>
<dbReference type="Gene3D" id="3.10.170.10">
    <property type="match status" value="1"/>
</dbReference>
<dbReference type="PANTHER" id="PTHR33794:SF1">
    <property type="entry name" value="BACILLOLYSIN"/>
    <property type="match status" value="1"/>
</dbReference>
<keyword evidence="2" id="KW-0645">Protease</keyword>
<evidence type="ECO:0008006" key="12">
    <source>
        <dbReference type="Google" id="ProtNLM"/>
    </source>
</evidence>
<dbReference type="Proteomes" id="UP001497497">
    <property type="component" value="Unassembled WGS sequence"/>
</dbReference>
<evidence type="ECO:0000313" key="11">
    <source>
        <dbReference type="Proteomes" id="UP001497497"/>
    </source>
</evidence>
<dbReference type="EMBL" id="CAXITT010000144">
    <property type="protein sequence ID" value="CAL1533504.1"/>
    <property type="molecule type" value="Genomic_DNA"/>
</dbReference>
<feature type="chain" id="PRO_5043999290" description="Neutral metalloproteinase" evidence="7">
    <location>
        <begin position="27"/>
        <end position="642"/>
    </location>
</feature>
<dbReference type="InterPro" id="IPR023612">
    <property type="entry name" value="Peptidase_M4"/>
</dbReference>
<comment type="caution">
    <text evidence="10">The sequence shown here is derived from an EMBL/GenBank/DDBJ whole genome shotgun (WGS) entry which is preliminary data.</text>
</comment>
<dbReference type="SUPFAM" id="SSF55486">
    <property type="entry name" value="Metalloproteases ('zincins'), catalytic domain"/>
    <property type="match status" value="1"/>
</dbReference>
<dbReference type="GO" id="GO:0046872">
    <property type="term" value="F:metal ion binding"/>
    <property type="evidence" value="ECO:0007669"/>
    <property type="project" value="UniProtKB-KW"/>
</dbReference>
<dbReference type="GO" id="GO:0004222">
    <property type="term" value="F:metalloendopeptidase activity"/>
    <property type="evidence" value="ECO:0007669"/>
    <property type="project" value="InterPro"/>
</dbReference>
<feature type="domain" description="Peptidase M4 C-terminal" evidence="9">
    <location>
        <begin position="387"/>
        <end position="532"/>
    </location>
</feature>
<evidence type="ECO:0000259" key="9">
    <source>
        <dbReference type="Pfam" id="PF02868"/>
    </source>
</evidence>
<evidence type="ECO:0000256" key="2">
    <source>
        <dbReference type="ARBA" id="ARBA00022670"/>
    </source>
</evidence>
<evidence type="ECO:0000256" key="4">
    <source>
        <dbReference type="ARBA" id="ARBA00022801"/>
    </source>
</evidence>